<evidence type="ECO:0000313" key="2">
    <source>
        <dbReference type="EMBL" id="OGL55461.1"/>
    </source>
</evidence>
<feature type="chain" id="PRO_5009532420" evidence="1">
    <location>
        <begin position="25"/>
        <end position="146"/>
    </location>
</feature>
<gene>
    <name evidence="2" type="ORF">A3G31_01460</name>
</gene>
<evidence type="ECO:0000313" key="3">
    <source>
        <dbReference type="Proteomes" id="UP000178082"/>
    </source>
</evidence>
<comment type="caution">
    <text evidence="2">The sequence shown here is derived from an EMBL/GenBank/DDBJ whole genome shotgun (WGS) entry which is preliminary data.</text>
</comment>
<sequence>MKKSRLLILIFLIPMFLVCSSAFAGGNFKFKPKKPFAGKFEASIEYQQVPIIIVYILKMEGNNISGTVDTNYNGVDLPTINASGTVNENKKTADITILGATQIGSPSDFVRITLISNGKNRIKMQYLDAIGGTPSGDVIKYKRLKK</sequence>
<proteinExistence type="predicted"/>
<accession>A0A1F7SNW3</accession>
<dbReference type="EMBL" id="MGDI01000001">
    <property type="protein sequence ID" value="OGL55461.1"/>
    <property type="molecule type" value="Genomic_DNA"/>
</dbReference>
<organism evidence="2 3">
    <name type="scientific">Candidatus Schekmanbacteria bacterium RIFCSPLOWO2_12_FULL_38_15</name>
    <dbReference type="NCBI Taxonomy" id="1817883"/>
    <lineage>
        <taxon>Bacteria</taxon>
        <taxon>Candidatus Schekmaniibacteriota</taxon>
    </lineage>
</organism>
<protein>
    <submittedName>
        <fullName evidence="2">Uncharacterized protein</fullName>
    </submittedName>
</protein>
<feature type="signal peptide" evidence="1">
    <location>
        <begin position="1"/>
        <end position="24"/>
    </location>
</feature>
<reference evidence="2 3" key="1">
    <citation type="journal article" date="2016" name="Nat. Commun.">
        <title>Thousands of microbial genomes shed light on interconnected biogeochemical processes in an aquifer system.</title>
        <authorList>
            <person name="Anantharaman K."/>
            <person name="Brown C.T."/>
            <person name="Hug L.A."/>
            <person name="Sharon I."/>
            <person name="Castelle C.J."/>
            <person name="Probst A.J."/>
            <person name="Thomas B.C."/>
            <person name="Singh A."/>
            <person name="Wilkins M.J."/>
            <person name="Karaoz U."/>
            <person name="Brodie E.L."/>
            <person name="Williams K.H."/>
            <person name="Hubbard S.S."/>
            <person name="Banfield J.F."/>
        </authorList>
    </citation>
    <scope>NUCLEOTIDE SEQUENCE [LARGE SCALE GENOMIC DNA]</scope>
</reference>
<dbReference type="Proteomes" id="UP000178082">
    <property type="component" value="Unassembled WGS sequence"/>
</dbReference>
<name>A0A1F7SNW3_9BACT</name>
<dbReference type="AlphaFoldDB" id="A0A1F7SNW3"/>
<evidence type="ECO:0000256" key="1">
    <source>
        <dbReference type="SAM" id="SignalP"/>
    </source>
</evidence>
<keyword evidence="1" id="KW-0732">Signal</keyword>